<reference evidence="2 3" key="1">
    <citation type="submission" date="2024-05" db="EMBL/GenBank/DDBJ databases">
        <authorList>
            <person name="Wallberg A."/>
        </authorList>
    </citation>
    <scope>NUCLEOTIDE SEQUENCE [LARGE SCALE GENOMIC DNA]</scope>
</reference>
<feature type="non-terminal residue" evidence="2">
    <location>
        <position position="267"/>
    </location>
</feature>
<feature type="signal peptide" evidence="1">
    <location>
        <begin position="1"/>
        <end position="20"/>
    </location>
</feature>
<accession>A0AAV2PLA8</accession>
<comment type="caution">
    <text evidence="2">The sequence shown here is derived from an EMBL/GenBank/DDBJ whole genome shotgun (WGS) entry which is preliminary data.</text>
</comment>
<gene>
    <name evidence="2" type="ORF">MNOR_LOCUS1274</name>
</gene>
<sequence length="267" mass="28323">MISYYAGLVVLLISCTSAAAQNNGAEEIELTNSTEQYQHLSLPSNLKEDSLVRFRRQSCSANSKCSAMSGVCISRNSECNGRKVKDLCVSEGSTSSRRVCHCCIPDKGEDDGDGRQDCKQRKKCVRKGGECVPSSSCSGDTEEGLCKKSCVCCFGSTGGGDCTSKKRCDKKKGKCISASDNCEGQVIEKGCKGKDCQCCVEVSEKKCKKWCKKNDGKCVKKRKKCTGEIIKKKKCKGSKCNCCVETTTTSGGDTTPAGGATTAGGGG</sequence>
<keyword evidence="1" id="KW-0732">Signal</keyword>
<organism evidence="2 3">
    <name type="scientific">Meganyctiphanes norvegica</name>
    <name type="common">Northern krill</name>
    <name type="synonym">Thysanopoda norvegica</name>
    <dbReference type="NCBI Taxonomy" id="48144"/>
    <lineage>
        <taxon>Eukaryota</taxon>
        <taxon>Metazoa</taxon>
        <taxon>Ecdysozoa</taxon>
        <taxon>Arthropoda</taxon>
        <taxon>Crustacea</taxon>
        <taxon>Multicrustacea</taxon>
        <taxon>Malacostraca</taxon>
        <taxon>Eumalacostraca</taxon>
        <taxon>Eucarida</taxon>
        <taxon>Euphausiacea</taxon>
        <taxon>Euphausiidae</taxon>
        <taxon>Meganyctiphanes</taxon>
    </lineage>
</organism>
<dbReference type="AlphaFoldDB" id="A0AAV2PLA8"/>
<name>A0AAV2PLA8_MEGNR</name>
<dbReference type="EMBL" id="CAXKWB010000335">
    <property type="protein sequence ID" value="CAL4060346.1"/>
    <property type="molecule type" value="Genomic_DNA"/>
</dbReference>
<protein>
    <submittedName>
        <fullName evidence="2">Uncharacterized protein</fullName>
    </submittedName>
</protein>
<proteinExistence type="predicted"/>
<keyword evidence="3" id="KW-1185">Reference proteome</keyword>
<evidence type="ECO:0000313" key="3">
    <source>
        <dbReference type="Proteomes" id="UP001497623"/>
    </source>
</evidence>
<dbReference type="Proteomes" id="UP001497623">
    <property type="component" value="Unassembled WGS sequence"/>
</dbReference>
<evidence type="ECO:0000313" key="2">
    <source>
        <dbReference type="EMBL" id="CAL4060346.1"/>
    </source>
</evidence>
<evidence type="ECO:0000256" key="1">
    <source>
        <dbReference type="SAM" id="SignalP"/>
    </source>
</evidence>
<feature type="chain" id="PRO_5043920765" evidence="1">
    <location>
        <begin position="21"/>
        <end position="267"/>
    </location>
</feature>